<sequence length="145" mass="16624">MSLPGTIDTTVYRGLRDVLERQPEITTVTYEPDSIVKRSLRATVAADRVRPSTGPADPTLDVEWRFRGDEQFYRIHYADPNTGFNCGYHRDADHPDLGPVHFQYQVPDASDTHHEASSFDPTIPTEILWIALEELFERRIRELLG</sequence>
<dbReference type="AlphaFoldDB" id="A0A2R4X2R2"/>
<dbReference type="EMBL" id="CP028858">
    <property type="protein sequence ID" value="AWB28064.1"/>
    <property type="molecule type" value="Genomic_DNA"/>
</dbReference>
<reference evidence="1 2" key="1">
    <citation type="submission" date="2018-04" db="EMBL/GenBank/DDBJ databases">
        <title>Halococcoides cellulosivorans gen. nov., sp. nov., an extremely halophilic cellulose-utilizing haloarchaeon from hypersaline lakes.</title>
        <authorList>
            <person name="Sorokin D.Y."/>
            <person name="Toshchakov S.V."/>
            <person name="Samarov N.I."/>
            <person name="Korzhenkov A."/>
            <person name="Kublanov I.V."/>
        </authorList>
    </citation>
    <scope>NUCLEOTIDE SEQUENCE [LARGE SCALE GENOMIC DNA]</scope>
    <source>
        <strain evidence="1 2">HArcel1</strain>
    </source>
</reference>
<proteinExistence type="predicted"/>
<name>A0A2R4X2R2_9EURY</name>
<organism evidence="1 2">
    <name type="scientific">Halococcoides cellulosivorans</name>
    <dbReference type="NCBI Taxonomy" id="1679096"/>
    <lineage>
        <taxon>Archaea</taxon>
        <taxon>Methanobacteriati</taxon>
        <taxon>Methanobacteriota</taxon>
        <taxon>Stenosarchaea group</taxon>
        <taxon>Halobacteria</taxon>
        <taxon>Halobacteriales</taxon>
        <taxon>Haloarculaceae</taxon>
        <taxon>Halococcoides</taxon>
    </lineage>
</organism>
<gene>
    <name evidence="1" type="ORF">HARCEL1_10270</name>
</gene>
<keyword evidence="2" id="KW-1185">Reference proteome</keyword>
<protein>
    <submittedName>
        <fullName evidence="1">Uncharacterized protein</fullName>
    </submittedName>
</protein>
<accession>A0A2R4X2R2</accession>
<dbReference type="KEGG" id="harc:HARCEL1_10270"/>
<dbReference type="GeneID" id="36512895"/>
<dbReference type="RefSeq" id="WP_108383165.1">
    <property type="nucleotide sequence ID" value="NZ_CP028858.1"/>
</dbReference>
<dbReference type="Proteomes" id="UP000244727">
    <property type="component" value="Chromosome"/>
</dbReference>
<evidence type="ECO:0000313" key="1">
    <source>
        <dbReference type="EMBL" id="AWB28064.1"/>
    </source>
</evidence>
<evidence type="ECO:0000313" key="2">
    <source>
        <dbReference type="Proteomes" id="UP000244727"/>
    </source>
</evidence>